<feature type="region of interest" description="Disordered" evidence="1">
    <location>
        <begin position="583"/>
        <end position="619"/>
    </location>
</feature>
<keyword evidence="3" id="KW-1185">Reference proteome</keyword>
<reference evidence="2 3" key="1">
    <citation type="journal article" date="2017" name="Nat. Commun.">
        <title>Genome assembly with in vitro proximity ligation data and whole-genome triplication in lettuce.</title>
        <authorList>
            <person name="Reyes-Chin-Wo S."/>
            <person name="Wang Z."/>
            <person name="Yang X."/>
            <person name="Kozik A."/>
            <person name="Arikit S."/>
            <person name="Song C."/>
            <person name="Xia L."/>
            <person name="Froenicke L."/>
            <person name="Lavelle D.O."/>
            <person name="Truco M.J."/>
            <person name="Xia R."/>
            <person name="Zhu S."/>
            <person name="Xu C."/>
            <person name="Xu H."/>
            <person name="Xu X."/>
            <person name="Cox K."/>
            <person name="Korf I."/>
            <person name="Meyers B.C."/>
            <person name="Michelmore R.W."/>
        </authorList>
    </citation>
    <scope>NUCLEOTIDE SEQUENCE [LARGE SCALE GENOMIC DNA]</scope>
    <source>
        <strain evidence="3">cv. Salinas</strain>
        <tissue evidence="2">Seedlings</tissue>
    </source>
</reference>
<comment type="caution">
    <text evidence="2">The sequence shown here is derived from an EMBL/GenBank/DDBJ whole genome shotgun (WGS) entry which is preliminary data.</text>
</comment>
<evidence type="ECO:0008006" key="4">
    <source>
        <dbReference type="Google" id="ProtNLM"/>
    </source>
</evidence>
<evidence type="ECO:0000313" key="3">
    <source>
        <dbReference type="Proteomes" id="UP000235145"/>
    </source>
</evidence>
<dbReference type="PANTHER" id="PTHR33223:SF11">
    <property type="entry name" value="ELEMENT PROTEIN, PUTATIVE-RELATED"/>
    <property type="match status" value="1"/>
</dbReference>
<organism evidence="2 3">
    <name type="scientific">Lactuca sativa</name>
    <name type="common">Garden lettuce</name>
    <dbReference type="NCBI Taxonomy" id="4236"/>
    <lineage>
        <taxon>Eukaryota</taxon>
        <taxon>Viridiplantae</taxon>
        <taxon>Streptophyta</taxon>
        <taxon>Embryophyta</taxon>
        <taxon>Tracheophyta</taxon>
        <taxon>Spermatophyta</taxon>
        <taxon>Magnoliopsida</taxon>
        <taxon>eudicotyledons</taxon>
        <taxon>Gunneridae</taxon>
        <taxon>Pentapetalae</taxon>
        <taxon>asterids</taxon>
        <taxon>campanulids</taxon>
        <taxon>Asterales</taxon>
        <taxon>Asteraceae</taxon>
        <taxon>Cichorioideae</taxon>
        <taxon>Cichorieae</taxon>
        <taxon>Lactucinae</taxon>
        <taxon>Lactuca</taxon>
    </lineage>
</organism>
<accession>A0A9R1WCP9</accession>
<dbReference type="Proteomes" id="UP000235145">
    <property type="component" value="Unassembled WGS sequence"/>
</dbReference>
<name>A0A9R1WCP9_LACSA</name>
<evidence type="ECO:0000313" key="2">
    <source>
        <dbReference type="EMBL" id="KAJ0222796.1"/>
    </source>
</evidence>
<dbReference type="PANTHER" id="PTHR33223">
    <property type="entry name" value="CCHC-TYPE DOMAIN-CONTAINING PROTEIN"/>
    <property type="match status" value="1"/>
</dbReference>
<sequence length="715" mass="82650">MSGDEVEKTLREWVTQEVNRKPLCITFPEAQNFELKSRLIHLLPMFIGLENEDPHKFLKEFHVVCSGIKPHAITEDRIKLRAFPFSLQDSARKWLYELPFGSITTWTELVKLRHDTNRNSGVDQKAGNKVKHFGNKDEWYPDQPWGVKEVNNAHMESQISKLTKVVLLLTKEKIVANKPCGICLKTKHPTYMCLLLQEDVAPVNAPNFQISNQQKFQSPNFQNQNSRQQPSSFSVALEYIGKSHSTSTQVFQTKTRANIKNLEQQVSQLATFVGRLEPQGKLPRHTENNLKHNVSVISLRIRKRYGDPGASEPGKESPKRNPWDLTRKNRVFTHLLGEIQKRLWFCAHNIGSMIISSIIAFVKWRFFRKHHTNRNSGVDRKAGNKVKHFGNKDEWYPDHPWCVKEVNNAHMESQISKLTKVVLLLTKEKIVAKKPCGNCLKTKRPKYMCLLLQEDSTLLEAIRIIFSRNSNIRCHPDSISSEIINNRIFSPTFKIRINKNFRVRIFRTRTHISNPKSLATSTQVFQTKTRANIKNLEQQVSQLATFVGRLEPQGKLPRHTENNLKHNVSVIFLRIRKRYGDPRASEPGNEVLVEEESGNLEEKETPTPEKSSLKEYKPLPPFPSRLKNTKCEREDTDIMKIFRKVEVNLPLLYAIEHIPRYTISKKKLKFNENIKPRKKISLILQKALPPKCKDPGIFSIPCKLGNLNFPRPCLT</sequence>
<evidence type="ECO:0000256" key="1">
    <source>
        <dbReference type="SAM" id="MobiDB-lite"/>
    </source>
</evidence>
<proteinExistence type="predicted"/>
<protein>
    <recommendedName>
        <fullName evidence="4">Retrotransposon gag domain-containing protein</fullName>
    </recommendedName>
</protein>
<dbReference type="AlphaFoldDB" id="A0A9R1WCP9"/>
<feature type="compositionally biased region" description="Basic and acidic residues" evidence="1">
    <location>
        <begin position="600"/>
        <end position="617"/>
    </location>
</feature>
<dbReference type="EMBL" id="NBSK02000002">
    <property type="protein sequence ID" value="KAJ0222796.1"/>
    <property type="molecule type" value="Genomic_DNA"/>
</dbReference>
<gene>
    <name evidence="2" type="ORF">LSAT_V11C200078700</name>
</gene>